<dbReference type="InterPro" id="IPR021228">
    <property type="entry name" value="BrxD"/>
</dbReference>
<evidence type="ECO:0008006" key="3">
    <source>
        <dbReference type="Google" id="ProtNLM"/>
    </source>
</evidence>
<evidence type="ECO:0000313" key="2">
    <source>
        <dbReference type="Proteomes" id="UP000032360"/>
    </source>
</evidence>
<name>A0A0D8HI86_9ACTN</name>
<reference evidence="1 2" key="1">
    <citation type="submission" date="2015-01" db="EMBL/GenBank/DDBJ databases">
        <title>Draft genome of the acidophilic iron oxidizer Acidithrix ferrooxidans strain Py-F3.</title>
        <authorList>
            <person name="Poehlein A."/>
            <person name="Eisen S."/>
            <person name="Schloemann M."/>
            <person name="Johnson B.D."/>
            <person name="Daniel R."/>
            <person name="Muehling M."/>
        </authorList>
    </citation>
    <scope>NUCLEOTIDE SEQUENCE [LARGE SCALE GENOMIC DNA]</scope>
    <source>
        <strain evidence="1 2">Py-F3</strain>
    </source>
</reference>
<keyword evidence="2" id="KW-1185">Reference proteome</keyword>
<proteinExistence type="predicted"/>
<gene>
    <name evidence="1" type="ORF">AXFE_15380</name>
</gene>
<comment type="caution">
    <text evidence="1">The sequence shown here is derived from an EMBL/GenBank/DDBJ whole genome shotgun (WGS) entry which is preliminary data.</text>
</comment>
<dbReference type="OrthoDB" id="9772976at2"/>
<organism evidence="1 2">
    <name type="scientific">Acidithrix ferrooxidans</name>
    <dbReference type="NCBI Taxonomy" id="1280514"/>
    <lineage>
        <taxon>Bacteria</taxon>
        <taxon>Bacillati</taxon>
        <taxon>Actinomycetota</taxon>
        <taxon>Acidimicrobiia</taxon>
        <taxon>Acidimicrobiales</taxon>
        <taxon>Acidimicrobiaceae</taxon>
        <taxon>Acidithrix</taxon>
    </lineage>
</organism>
<dbReference type="Pfam" id="PF10923">
    <property type="entry name" value="BrxC_BrxD"/>
    <property type="match status" value="1"/>
</dbReference>
<dbReference type="STRING" id="1280514.AXFE_15380"/>
<protein>
    <recommendedName>
        <fullName evidence="3">Archaeal ATPase</fullName>
    </recommendedName>
</protein>
<dbReference type="EMBL" id="JXYS01000034">
    <property type="protein sequence ID" value="KJF17638.1"/>
    <property type="molecule type" value="Genomic_DNA"/>
</dbReference>
<accession>A0A0D8HI86</accession>
<evidence type="ECO:0000313" key="1">
    <source>
        <dbReference type="EMBL" id="KJF17638.1"/>
    </source>
</evidence>
<sequence>MNVDQESLEDVRQIARRAIEALRSGVPNGESVKALGTTQRSIVDRFEGLLTETSDATSDRSSLGMVIKGGFGSGKSHLLEYLGEVALAKRFVVSKIVISKETPLHNPTAMFRAAIASAKVPERSGSAIDEIAAALKFDSPRYAALYSWLHQPECKLDQRLSASLRLFESFQGDEEFAEKLTQFWAGEPFSIAEMRKRLREAGWLGGYSLRSTKAMDLSLDRFAFVSRLIHAAGFSGWVLLIDEVELIGRYSLMQRAKSYAEIRRWVEGSKKYPPSPIISVLTSVDDFEGEVLIGKGDYNKIPQRLAAKDRLEEAMLSIDAIAGMKILGSRQSELQSPNDNELNVTYEAIRRIHGAAYNWDPPHVGGLERLGSNRMRQYVRAWINEWDLIRLDPTFIPQTTVTKVEIDYGEDGDLTQSPLFESVDNS</sequence>
<dbReference type="Proteomes" id="UP000032360">
    <property type="component" value="Unassembled WGS sequence"/>
</dbReference>
<dbReference type="AlphaFoldDB" id="A0A0D8HI86"/>